<evidence type="ECO:0000256" key="2">
    <source>
        <dbReference type="PROSITE-ProRule" id="PRU00376"/>
    </source>
</evidence>
<feature type="domain" description="YEATS" evidence="3">
    <location>
        <begin position="1"/>
        <end position="131"/>
    </location>
</feature>
<dbReference type="AlphaFoldDB" id="A0A7S0Q6V5"/>
<dbReference type="InterPro" id="IPR022025">
    <property type="entry name" value="Amidoligase_2"/>
</dbReference>
<comment type="subcellular location">
    <subcellularLocation>
        <location evidence="2">Nucleus</location>
    </subcellularLocation>
</comment>
<dbReference type="PANTHER" id="PTHR36847">
    <property type="entry name" value="AMIDOLIGASE ENZYME"/>
    <property type="match status" value="1"/>
</dbReference>
<evidence type="ECO:0000256" key="1">
    <source>
        <dbReference type="ARBA" id="ARBA00023242"/>
    </source>
</evidence>
<gene>
    <name evidence="4" type="ORF">CPEL01642_LOCUS17762</name>
</gene>
<dbReference type="EMBL" id="HBEY01037332">
    <property type="protein sequence ID" value="CAD8614381.1"/>
    <property type="molecule type" value="Transcribed_RNA"/>
</dbReference>
<evidence type="ECO:0000259" key="3">
    <source>
        <dbReference type="PROSITE" id="PS51037"/>
    </source>
</evidence>
<evidence type="ECO:0000313" key="4">
    <source>
        <dbReference type="EMBL" id="CAD8614381.1"/>
    </source>
</evidence>
<dbReference type="Pfam" id="PF03366">
    <property type="entry name" value="YEATS"/>
    <property type="match status" value="1"/>
</dbReference>
<accession>A0A7S0Q6V5</accession>
<organism evidence="4">
    <name type="scientific">Coccolithus braarudii</name>
    <dbReference type="NCBI Taxonomy" id="221442"/>
    <lineage>
        <taxon>Eukaryota</taxon>
        <taxon>Haptista</taxon>
        <taxon>Haptophyta</taxon>
        <taxon>Prymnesiophyceae</taxon>
        <taxon>Coccolithales</taxon>
        <taxon>Coccolithaceae</taxon>
        <taxon>Coccolithus</taxon>
    </lineage>
</organism>
<dbReference type="InterPro" id="IPR055129">
    <property type="entry name" value="YEATS_dom"/>
</dbReference>
<dbReference type="PANTHER" id="PTHR36847:SF1">
    <property type="entry name" value="AMIDOLIGASE ENZYME"/>
    <property type="match status" value="1"/>
</dbReference>
<dbReference type="Gene3D" id="2.60.40.1970">
    <property type="entry name" value="YEATS domain"/>
    <property type="match status" value="1"/>
</dbReference>
<sequence>MALKLEIGNTYAPVPPEKQKYNRSGTMKKKHDWRLYAKVVQGDVNLIHQVTFQLHETFQPSAFKKFLPPFETRQQSYGPFTARVSIGFADGSSKHVEHVLVLHGDGARSTLGFQVSGNRLPAVSRPLATRPFGIELELTTSSQCSLDEVRNTLSRALKQVVVQADRSNRSSYCWKLVPDASVQCSFDERGACNPFELVSPKLCAGAGLSAANTVIRALHDQLRCSVRANDSTGFHVHVEVEGATLAQLKALCCAWVKYEGALDLLVDPSRRGDSNRYALSTRRNSHLFHLSNDAARDKLASAACFDELCELMNPGGSRYYKLNLQNLASGRQPTVEVRMHEGTADFQRVGSWVRLLVAFVEHAVSEADVGMTARPKTFAEGRTPQDKLAKLFEWVVKDRKLRDFYLSSACSSSCPSSGVKRSRCECECDHAGA</sequence>
<protein>
    <recommendedName>
        <fullName evidence="3">YEATS domain-containing protein</fullName>
    </recommendedName>
</protein>
<dbReference type="GO" id="GO:0005634">
    <property type="term" value="C:nucleus"/>
    <property type="evidence" value="ECO:0007669"/>
    <property type="project" value="UniProtKB-SubCell"/>
</dbReference>
<keyword evidence="1 2" id="KW-0539">Nucleus</keyword>
<dbReference type="Pfam" id="PF12224">
    <property type="entry name" value="Amidoligase_2"/>
    <property type="match status" value="1"/>
</dbReference>
<reference evidence="4" key="1">
    <citation type="submission" date="2021-01" db="EMBL/GenBank/DDBJ databases">
        <authorList>
            <person name="Corre E."/>
            <person name="Pelletier E."/>
            <person name="Niang G."/>
            <person name="Scheremetjew M."/>
            <person name="Finn R."/>
            <person name="Kale V."/>
            <person name="Holt S."/>
            <person name="Cochrane G."/>
            <person name="Meng A."/>
            <person name="Brown T."/>
            <person name="Cohen L."/>
        </authorList>
    </citation>
    <scope>NUCLEOTIDE SEQUENCE</scope>
    <source>
        <strain evidence="4">PLY182g</strain>
    </source>
</reference>
<name>A0A7S0Q6V5_9EUKA</name>
<dbReference type="InterPro" id="IPR038704">
    <property type="entry name" value="YEAST_sf"/>
</dbReference>
<proteinExistence type="predicted"/>
<dbReference type="PROSITE" id="PS51037">
    <property type="entry name" value="YEATS"/>
    <property type="match status" value="1"/>
</dbReference>